<keyword evidence="1" id="KW-0812">Transmembrane</keyword>
<keyword evidence="4" id="KW-1185">Reference proteome</keyword>
<keyword evidence="1" id="KW-0472">Membrane</keyword>
<gene>
    <name evidence="3" type="ORF">WI372_12110</name>
</gene>
<keyword evidence="3" id="KW-0378">Hydrolase</keyword>
<dbReference type="EMBL" id="JBBHLI010000007">
    <property type="protein sequence ID" value="MEK9501727.1"/>
    <property type="molecule type" value="Genomic_DNA"/>
</dbReference>
<evidence type="ECO:0000313" key="4">
    <source>
        <dbReference type="Proteomes" id="UP001484239"/>
    </source>
</evidence>
<dbReference type="Pfam" id="PF02517">
    <property type="entry name" value="Rce1-like"/>
    <property type="match status" value="1"/>
</dbReference>
<feature type="domain" description="CAAX prenyl protease 2/Lysostaphin resistance protein A-like" evidence="2">
    <location>
        <begin position="141"/>
        <end position="236"/>
    </location>
</feature>
<dbReference type="GO" id="GO:0016787">
    <property type="term" value="F:hydrolase activity"/>
    <property type="evidence" value="ECO:0007669"/>
    <property type="project" value="UniProtKB-KW"/>
</dbReference>
<evidence type="ECO:0000313" key="3">
    <source>
        <dbReference type="EMBL" id="MEK9501727.1"/>
    </source>
</evidence>
<proteinExistence type="predicted"/>
<dbReference type="RefSeq" id="WP_405287127.1">
    <property type="nucleotide sequence ID" value="NZ_JBBHLI010000007.1"/>
</dbReference>
<feature type="transmembrane region" description="Helical" evidence="1">
    <location>
        <begin position="97"/>
        <end position="122"/>
    </location>
</feature>
<feature type="transmembrane region" description="Helical" evidence="1">
    <location>
        <begin position="134"/>
        <end position="154"/>
    </location>
</feature>
<sequence>MHAQTQSDPAAQEQTPSRLRWVGGLLVGTFLWAIAVVAAHAIPPVFLGIDLVGPTYAVVALLFAPLALGAVVAGLRVARCRLADAGFTLGDEAARDVALGVAIAAVWAALQFLVLIPVTGGAERADVVVNSEQIGTTLGGLGAFVLLAWGGGFAEEVYFRSHLMTSLRGILGTSRGARAVTVLVPTLLFAMLHGYQGGWVGMLDTGAFGGLTLSLLFFWKGRLLPCVVAHAMWNTIASVVIFTLYQAGGATG</sequence>
<dbReference type="EC" id="3.4.-.-" evidence="3"/>
<dbReference type="InterPro" id="IPR003675">
    <property type="entry name" value="Rce1/LyrA-like_dom"/>
</dbReference>
<feature type="transmembrane region" description="Helical" evidence="1">
    <location>
        <begin position="199"/>
        <end position="219"/>
    </location>
</feature>
<comment type="caution">
    <text evidence="3">The sequence shown here is derived from an EMBL/GenBank/DDBJ whole genome shotgun (WGS) entry which is preliminary data.</text>
</comment>
<protein>
    <submittedName>
        <fullName evidence="3">CPBP family intramembrane glutamic endopeptidase</fullName>
        <ecNumber evidence="3">3.4.-.-</ecNumber>
    </submittedName>
</protein>
<evidence type="ECO:0000256" key="1">
    <source>
        <dbReference type="SAM" id="Phobius"/>
    </source>
</evidence>
<organism evidence="3 4">
    <name type="scientific">Gaopeijia maritima</name>
    <dbReference type="NCBI Taxonomy" id="3119007"/>
    <lineage>
        <taxon>Bacteria</taxon>
        <taxon>Pseudomonadati</taxon>
        <taxon>Gemmatimonadota</taxon>
        <taxon>Longimicrobiia</taxon>
        <taxon>Gaopeijiales</taxon>
        <taxon>Gaopeijiaceae</taxon>
        <taxon>Gaopeijia</taxon>
    </lineage>
</organism>
<reference evidence="3 4" key="1">
    <citation type="submission" date="2024-02" db="EMBL/GenBank/DDBJ databases">
        <title>A novel Gemmatimonadota bacterium.</title>
        <authorList>
            <person name="Du Z.-J."/>
            <person name="Ye Y.-Q."/>
        </authorList>
    </citation>
    <scope>NUCLEOTIDE SEQUENCE [LARGE SCALE GENOMIC DNA]</scope>
    <source>
        <strain evidence="3 4">DH-20</strain>
    </source>
</reference>
<feature type="transmembrane region" description="Helical" evidence="1">
    <location>
        <begin position="21"/>
        <end position="42"/>
    </location>
</feature>
<feature type="transmembrane region" description="Helical" evidence="1">
    <location>
        <begin position="54"/>
        <end position="77"/>
    </location>
</feature>
<keyword evidence="1" id="KW-1133">Transmembrane helix</keyword>
<accession>A0ABU9EC85</accession>
<name>A0ABU9EC85_9BACT</name>
<feature type="transmembrane region" description="Helical" evidence="1">
    <location>
        <begin position="231"/>
        <end position="248"/>
    </location>
</feature>
<feature type="transmembrane region" description="Helical" evidence="1">
    <location>
        <begin position="175"/>
        <end position="193"/>
    </location>
</feature>
<dbReference type="Proteomes" id="UP001484239">
    <property type="component" value="Unassembled WGS sequence"/>
</dbReference>
<evidence type="ECO:0000259" key="2">
    <source>
        <dbReference type="Pfam" id="PF02517"/>
    </source>
</evidence>